<dbReference type="InterPro" id="IPR045747">
    <property type="entry name" value="CRISPR-assoc_prot_Cas6_N_sf"/>
</dbReference>
<organism evidence="3 4">
    <name type="scientific">Heyndrickxia sporothermodurans</name>
    <dbReference type="NCBI Taxonomy" id="46224"/>
    <lineage>
        <taxon>Bacteria</taxon>
        <taxon>Bacillati</taxon>
        <taxon>Bacillota</taxon>
        <taxon>Bacilli</taxon>
        <taxon>Bacillales</taxon>
        <taxon>Bacillaceae</taxon>
        <taxon>Heyndrickxia</taxon>
    </lineage>
</organism>
<dbReference type="Proteomes" id="UP000075666">
    <property type="component" value="Unassembled WGS sequence"/>
</dbReference>
<name>A0A150LCK5_9BACI</name>
<sequence length="243" mass="28193">MRLKVSYKVNSISIGYRMTVLSLLKEAIRHSDVAYYTCLFEINRKEMKPFTTAVYLKDFNYCENKINLSELTITISASNECMIHLFNGLQQLAIYQTSGETWIRTDMELVKEDKIRTSSVLFSTRSPILVEDRSGKPLHPIDENYEKEINYYAALKARKFAKRELYQLLRITPVSMKKTVIKETNSTYRKSSGHSPFLYYTAYRGLLKIEGHPEDLQLIYLLGIGKRNAQSFGLLDLVKEEVE</sequence>
<feature type="domain" description="CRISPR associated protein Cas6 C-terminal" evidence="2">
    <location>
        <begin position="111"/>
        <end position="236"/>
    </location>
</feature>
<dbReference type="Gene3D" id="3.30.70.1890">
    <property type="match status" value="1"/>
</dbReference>
<dbReference type="PATRIC" id="fig|46224.3.peg.1434"/>
<evidence type="ECO:0000313" key="4">
    <source>
        <dbReference type="Proteomes" id="UP000075666"/>
    </source>
</evidence>
<evidence type="ECO:0000256" key="1">
    <source>
        <dbReference type="ARBA" id="ARBA00023118"/>
    </source>
</evidence>
<dbReference type="InterPro" id="IPR049435">
    <property type="entry name" value="Cas_Cas6_C"/>
</dbReference>
<dbReference type="RefSeq" id="WP_066228072.1">
    <property type="nucleotide sequence ID" value="NZ_LQYN01000019.1"/>
</dbReference>
<comment type="caution">
    <text evidence="3">The sequence shown here is derived from an EMBL/GenBank/DDBJ whole genome shotgun (WGS) entry which is preliminary data.</text>
</comment>
<dbReference type="NCBIfam" id="TIGR01877">
    <property type="entry name" value="cas_cas6"/>
    <property type="match status" value="1"/>
</dbReference>
<keyword evidence="1" id="KW-0051">Antiviral defense</keyword>
<dbReference type="Gene3D" id="3.30.70.1900">
    <property type="match status" value="1"/>
</dbReference>
<dbReference type="PANTHER" id="PTHR36984:SF3">
    <property type="entry name" value="CRISPR-ASSOCIATED ENDORIBONUCLEASE CAS6"/>
    <property type="match status" value="1"/>
</dbReference>
<dbReference type="Pfam" id="PF01881">
    <property type="entry name" value="Cas_Cas6_C"/>
    <property type="match status" value="1"/>
</dbReference>
<dbReference type="OrthoDB" id="45555at2"/>
<dbReference type="GO" id="GO:0051607">
    <property type="term" value="P:defense response to virus"/>
    <property type="evidence" value="ECO:0007669"/>
    <property type="project" value="UniProtKB-KW"/>
</dbReference>
<reference evidence="3 4" key="1">
    <citation type="submission" date="2016-01" db="EMBL/GenBank/DDBJ databases">
        <title>Genome Sequences of Twelve Sporeforming Bacillus Species Isolated from Foods.</title>
        <authorList>
            <person name="Berendsen E.M."/>
            <person name="Wells-Bennik M.H."/>
            <person name="Krawcyk A.O."/>
            <person name="De Jong A."/>
            <person name="Holsappel S."/>
            <person name="Eijlander R.T."/>
            <person name="Kuipers O.P."/>
        </authorList>
    </citation>
    <scope>NUCLEOTIDE SEQUENCE [LARGE SCALE GENOMIC DNA]</scope>
    <source>
        <strain evidence="3 4">B4102</strain>
    </source>
</reference>
<evidence type="ECO:0000259" key="2">
    <source>
        <dbReference type="Pfam" id="PF01881"/>
    </source>
</evidence>
<keyword evidence="4" id="KW-1185">Reference proteome</keyword>
<dbReference type="EMBL" id="LQYN01000019">
    <property type="protein sequence ID" value="KYD09970.1"/>
    <property type="molecule type" value="Genomic_DNA"/>
</dbReference>
<protein>
    <recommendedName>
        <fullName evidence="2">CRISPR associated protein Cas6 C-terminal domain-containing protein</fullName>
    </recommendedName>
</protein>
<dbReference type="GO" id="GO:0016788">
    <property type="term" value="F:hydrolase activity, acting on ester bonds"/>
    <property type="evidence" value="ECO:0007669"/>
    <property type="project" value="InterPro"/>
</dbReference>
<dbReference type="STRING" id="46224.B4102_2383"/>
<dbReference type="CDD" id="cd21140">
    <property type="entry name" value="Cas6_I-like"/>
    <property type="match status" value="1"/>
</dbReference>
<dbReference type="InterPro" id="IPR010156">
    <property type="entry name" value="CRISPR-assoc_prot_Cas6"/>
</dbReference>
<proteinExistence type="predicted"/>
<gene>
    <name evidence="3" type="ORF">B4102_2383</name>
</gene>
<accession>A0A150LCK5</accession>
<evidence type="ECO:0000313" key="3">
    <source>
        <dbReference type="EMBL" id="KYD09970.1"/>
    </source>
</evidence>
<dbReference type="AlphaFoldDB" id="A0A150LCK5"/>
<dbReference type="PANTHER" id="PTHR36984">
    <property type="entry name" value="CRISPR-ASSOCIATED ENDORIBONUCLEASE CAS6 1"/>
    <property type="match status" value="1"/>
</dbReference>